<organism evidence="1 2">
    <name type="scientific">Biomphalaria pfeifferi</name>
    <name type="common">Bloodfluke planorb</name>
    <name type="synonym">Freshwater snail</name>
    <dbReference type="NCBI Taxonomy" id="112525"/>
    <lineage>
        <taxon>Eukaryota</taxon>
        <taxon>Metazoa</taxon>
        <taxon>Spiralia</taxon>
        <taxon>Lophotrochozoa</taxon>
        <taxon>Mollusca</taxon>
        <taxon>Gastropoda</taxon>
        <taxon>Heterobranchia</taxon>
        <taxon>Euthyneura</taxon>
        <taxon>Panpulmonata</taxon>
        <taxon>Hygrophila</taxon>
        <taxon>Lymnaeoidea</taxon>
        <taxon>Planorbidae</taxon>
        <taxon>Biomphalaria</taxon>
    </lineage>
</organism>
<dbReference type="EMBL" id="JASAOG010000261">
    <property type="protein sequence ID" value="KAK0041793.1"/>
    <property type="molecule type" value="Genomic_DNA"/>
</dbReference>
<reference evidence="1" key="1">
    <citation type="journal article" date="2023" name="PLoS Negl. Trop. Dis.">
        <title>A genome sequence for Biomphalaria pfeifferi, the major vector snail for the human-infecting parasite Schistosoma mansoni.</title>
        <authorList>
            <person name="Bu L."/>
            <person name="Lu L."/>
            <person name="Laidemitt M.R."/>
            <person name="Zhang S.M."/>
            <person name="Mutuku M."/>
            <person name="Mkoji G."/>
            <person name="Steinauer M."/>
            <person name="Loker E.S."/>
        </authorList>
    </citation>
    <scope>NUCLEOTIDE SEQUENCE</scope>
    <source>
        <strain evidence="1">KasaAsao</strain>
    </source>
</reference>
<name>A0AAD8EW95_BIOPF</name>
<accession>A0AAD8EW95</accession>
<feature type="non-terminal residue" evidence="1">
    <location>
        <position position="58"/>
    </location>
</feature>
<reference evidence="1" key="2">
    <citation type="submission" date="2023-04" db="EMBL/GenBank/DDBJ databases">
        <authorList>
            <person name="Bu L."/>
            <person name="Lu L."/>
            <person name="Laidemitt M.R."/>
            <person name="Zhang S.M."/>
            <person name="Mutuku M."/>
            <person name="Mkoji G."/>
            <person name="Steinauer M."/>
            <person name="Loker E.S."/>
        </authorList>
    </citation>
    <scope>NUCLEOTIDE SEQUENCE</scope>
    <source>
        <strain evidence="1">KasaAsao</strain>
        <tissue evidence="1">Whole Snail</tissue>
    </source>
</reference>
<sequence length="58" mass="6835">MPHQILESIEDYFNSESSRFDTLQRQMEYKDSQMKQEKHTSVLYHQVGSGKRSATGRL</sequence>
<evidence type="ECO:0000313" key="1">
    <source>
        <dbReference type="EMBL" id="KAK0041793.1"/>
    </source>
</evidence>
<dbReference type="AlphaFoldDB" id="A0AAD8EW95"/>
<keyword evidence="2" id="KW-1185">Reference proteome</keyword>
<comment type="caution">
    <text evidence="1">The sequence shown here is derived from an EMBL/GenBank/DDBJ whole genome shotgun (WGS) entry which is preliminary data.</text>
</comment>
<evidence type="ECO:0000313" key="2">
    <source>
        <dbReference type="Proteomes" id="UP001233172"/>
    </source>
</evidence>
<protein>
    <submittedName>
        <fullName evidence="1">Uncharacterized protein</fullName>
    </submittedName>
</protein>
<gene>
    <name evidence="1" type="ORF">Bpfe_028780</name>
</gene>
<dbReference type="Proteomes" id="UP001233172">
    <property type="component" value="Unassembled WGS sequence"/>
</dbReference>
<proteinExistence type="predicted"/>